<evidence type="ECO:0000313" key="1">
    <source>
        <dbReference type="EMBL" id="KAD6118824.1"/>
    </source>
</evidence>
<reference evidence="1 2" key="1">
    <citation type="submission" date="2019-05" db="EMBL/GenBank/DDBJ databases">
        <title>Mikania micrantha, genome provides insights into the molecular mechanism of rapid growth.</title>
        <authorList>
            <person name="Liu B."/>
        </authorList>
    </citation>
    <scope>NUCLEOTIDE SEQUENCE [LARGE SCALE GENOMIC DNA]</scope>
    <source>
        <strain evidence="1">NLD-2019</strain>
        <tissue evidence="1">Leaf</tissue>
    </source>
</reference>
<proteinExistence type="predicted"/>
<evidence type="ECO:0000313" key="2">
    <source>
        <dbReference type="Proteomes" id="UP000326396"/>
    </source>
</evidence>
<dbReference type="AlphaFoldDB" id="A0A5N6PBG5"/>
<dbReference type="EMBL" id="SZYD01000005">
    <property type="protein sequence ID" value="KAD6118824.1"/>
    <property type="molecule type" value="Genomic_DNA"/>
</dbReference>
<gene>
    <name evidence="1" type="ORF">E3N88_10095</name>
</gene>
<keyword evidence="2" id="KW-1185">Reference proteome</keyword>
<name>A0A5N6PBG5_9ASTR</name>
<comment type="caution">
    <text evidence="1">The sequence shown here is derived from an EMBL/GenBank/DDBJ whole genome shotgun (WGS) entry which is preliminary data.</text>
</comment>
<accession>A0A5N6PBG5</accession>
<dbReference type="Proteomes" id="UP000326396">
    <property type="component" value="Linkage Group LG13"/>
</dbReference>
<organism evidence="1 2">
    <name type="scientific">Mikania micrantha</name>
    <name type="common">bitter vine</name>
    <dbReference type="NCBI Taxonomy" id="192012"/>
    <lineage>
        <taxon>Eukaryota</taxon>
        <taxon>Viridiplantae</taxon>
        <taxon>Streptophyta</taxon>
        <taxon>Embryophyta</taxon>
        <taxon>Tracheophyta</taxon>
        <taxon>Spermatophyta</taxon>
        <taxon>Magnoliopsida</taxon>
        <taxon>eudicotyledons</taxon>
        <taxon>Gunneridae</taxon>
        <taxon>Pentapetalae</taxon>
        <taxon>asterids</taxon>
        <taxon>campanulids</taxon>
        <taxon>Asterales</taxon>
        <taxon>Asteraceae</taxon>
        <taxon>Asteroideae</taxon>
        <taxon>Heliantheae alliance</taxon>
        <taxon>Eupatorieae</taxon>
        <taxon>Mikania</taxon>
    </lineage>
</organism>
<protein>
    <submittedName>
        <fullName evidence="1">Uncharacterized protein</fullName>
    </submittedName>
</protein>
<sequence>MHCGCSYSILVHDSTIDRHRAVDSARGAGGSVFLASLIWNSQSEFIKGFQRQESVFLVSLIWNSQSEFIKGFQRQGSVFLVSLIWNSGSEFIPGFQRQ</sequence>